<sequence>MAAAVGFRRGFSWKGTDGGRHFPKQDRDVSVSQPILGLSGGFPDDGNRRIGGEDLRRGTNQDEIGARDSRLREIDDRTLVAINGNQFRMGDLVATSSHNSKGNAIGSDLVDKTKGVVLRDTEGSDFEMGSQPVSAHAQELSQGALENSILKLGHEVSSGPGPLLISQEVDMGTGNNEFIGLDQLVDIQIFNAPAKESVRSNKGVPGQKRGSIGKKGTVGVGLQRSRSRDSQTQKGIAKEAHFNGLGKRRLEDGDMGNKEVSGGRFISAAGFYFWERLARFNGEAGLRWFVRRRWL</sequence>
<protein>
    <submittedName>
        <fullName evidence="1">Uncharacterized protein</fullName>
    </submittedName>
</protein>
<name>A0ACC0PVF9_RHOML</name>
<keyword evidence="2" id="KW-1185">Reference proteome</keyword>
<organism evidence="1 2">
    <name type="scientific">Rhododendron molle</name>
    <name type="common">Chinese azalea</name>
    <name type="synonym">Azalea mollis</name>
    <dbReference type="NCBI Taxonomy" id="49168"/>
    <lineage>
        <taxon>Eukaryota</taxon>
        <taxon>Viridiplantae</taxon>
        <taxon>Streptophyta</taxon>
        <taxon>Embryophyta</taxon>
        <taxon>Tracheophyta</taxon>
        <taxon>Spermatophyta</taxon>
        <taxon>Magnoliopsida</taxon>
        <taxon>eudicotyledons</taxon>
        <taxon>Gunneridae</taxon>
        <taxon>Pentapetalae</taxon>
        <taxon>asterids</taxon>
        <taxon>Ericales</taxon>
        <taxon>Ericaceae</taxon>
        <taxon>Ericoideae</taxon>
        <taxon>Rhodoreae</taxon>
        <taxon>Rhododendron</taxon>
    </lineage>
</organism>
<evidence type="ECO:0000313" key="2">
    <source>
        <dbReference type="Proteomes" id="UP001062846"/>
    </source>
</evidence>
<comment type="caution">
    <text evidence="1">The sequence shown here is derived from an EMBL/GenBank/DDBJ whole genome shotgun (WGS) entry which is preliminary data.</text>
</comment>
<dbReference type="EMBL" id="CM046389">
    <property type="protein sequence ID" value="KAI8569460.1"/>
    <property type="molecule type" value="Genomic_DNA"/>
</dbReference>
<accession>A0ACC0PVF9</accession>
<evidence type="ECO:0000313" key="1">
    <source>
        <dbReference type="EMBL" id="KAI8569460.1"/>
    </source>
</evidence>
<proteinExistence type="predicted"/>
<reference evidence="1" key="1">
    <citation type="submission" date="2022-02" db="EMBL/GenBank/DDBJ databases">
        <title>Plant Genome Project.</title>
        <authorList>
            <person name="Zhang R.-G."/>
        </authorList>
    </citation>
    <scope>NUCLEOTIDE SEQUENCE</scope>
    <source>
        <strain evidence="1">AT1</strain>
    </source>
</reference>
<dbReference type="Proteomes" id="UP001062846">
    <property type="component" value="Chromosome 2"/>
</dbReference>
<gene>
    <name evidence="1" type="ORF">RHMOL_Rhmol02G0281200</name>
</gene>